<accession>A0A6J6YR56</accession>
<evidence type="ECO:0000313" key="3">
    <source>
        <dbReference type="EMBL" id="CAB4763788.1"/>
    </source>
</evidence>
<dbReference type="EMBL" id="CAFAAP010000170">
    <property type="protein sequence ID" value="CAB4810704.1"/>
    <property type="molecule type" value="Genomic_DNA"/>
</dbReference>
<dbReference type="EMBL" id="CAEZZK010000159">
    <property type="protein sequence ID" value="CAB4763788.1"/>
    <property type="molecule type" value="Genomic_DNA"/>
</dbReference>
<dbReference type="Gene3D" id="3.40.190.10">
    <property type="entry name" value="Periplasmic binding protein-like II"/>
    <property type="match status" value="1"/>
</dbReference>
<protein>
    <submittedName>
        <fullName evidence="4">Unannotated protein</fullName>
    </submittedName>
</protein>
<evidence type="ECO:0000313" key="2">
    <source>
        <dbReference type="EMBL" id="CAB4660984.1"/>
    </source>
</evidence>
<name>A0A6J6YR56_9ZZZZ</name>
<dbReference type="PROSITE" id="PS51257">
    <property type="entry name" value="PROKAR_LIPOPROTEIN"/>
    <property type="match status" value="1"/>
</dbReference>
<reference evidence="4" key="1">
    <citation type="submission" date="2020-05" db="EMBL/GenBank/DDBJ databases">
        <authorList>
            <person name="Chiriac C."/>
            <person name="Salcher M."/>
            <person name="Ghai R."/>
            <person name="Kavagutti S V."/>
        </authorList>
    </citation>
    <scope>NUCLEOTIDE SEQUENCE</scope>
</reference>
<dbReference type="AlphaFoldDB" id="A0A6J6YR56"/>
<dbReference type="EMBL" id="CAEZSE010000049">
    <property type="protein sequence ID" value="CAB4532586.1"/>
    <property type="molecule type" value="Genomic_DNA"/>
</dbReference>
<dbReference type="EMBL" id="CAEZWU010000024">
    <property type="protein sequence ID" value="CAB4660984.1"/>
    <property type="molecule type" value="Genomic_DNA"/>
</dbReference>
<gene>
    <name evidence="1" type="ORF">UFOPK1353_00428</name>
    <name evidence="2" type="ORF">UFOPK2292_00262</name>
    <name evidence="3" type="ORF">UFOPK2855_00838</name>
    <name evidence="4" type="ORF">UFOPK3026_01087</name>
</gene>
<evidence type="ECO:0000313" key="1">
    <source>
        <dbReference type="EMBL" id="CAB4532586.1"/>
    </source>
</evidence>
<proteinExistence type="predicted"/>
<evidence type="ECO:0000313" key="4">
    <source>
        <dbReference type="EMBL" id="CAB4810704.1"/>
    </source>
</evidence>
<organism evidence="4">
    <name type="scientific">freshwater metagenome</name>
    <dbReference type="NCBI Taxonomy" id="449393"/>
    <lineage>
        <taxon>unclassified sequences</taxon>
        <taxon>metagenomes</taxon>
        <taxon>ecological metagenomes</taxon>
    </lineage>
</organism>
<sequence>MKRKISALLGSLCLVALAACGGSDAATEEITEETTAAVEATTEVASLAGVCPDTITFQTDWNPESEHGFLYNLVGDGYEVDAAGLRVTGALVSKGQDTGVKVQVRAGGPAVGFTSPTSLMYSDPDIFLAFVSTDGAVQDSGEFPTMTVVAPFNINPQIIMWDPATYPDVKTIADLKATGAKVRYFGGAAYMEYFTANGILDSKQVDGNYDGTPANFVADGGKAAQQGFATSEPYYYQNVLTDWAKPVAYQTIHEAGWTAYAQSLGGKPDVVAANKDCLKLLVPIIQQSQVDYVTDPARANALILDLVGQYNNGWLYDAGQAAAAVELGLSNGLIANSPDGTLGSFDMDRVTAFIASAVPVYEKIGAKMKEGLTAADIVTNEFIDPTITLP</sequence>